<gene>
    <name evidence="2" type="ORF">O181_063753</name>
</gene>
<name>A0A9Q3ES87_9BASI</name>
<sequence>MEEPGQIQVPQDMKEEFPYSPQQSRGSRPYNPRETSSKTHLSPLVVSGRRQGSPGKNKTSFNQRKKEADPLIKKLMDLVQEVHKSKRYLYLQIVLIV</sequence>
<reference evidence="2" key="1">
    <citation type="submission" date="2021-03" db="EMBL/GenBank/DDBJ databases">
        <title>Draft genome sequence of rust myrtle Austropuccinia psidii MF-1, a brazilian biotype.</title>
        <authorList>
            <person name="Quecine M.C."/>
            <person name="Pachon D.M.R."/>
            <person name="Bonatelli M.L."/>
            <person name="Correr F.H."/>
            <person name="Franceschini L.M."/>
            <person name="Leite T.F."/>
            <person name="Margarido G.R.A."/>
            <person name="Almeida C.A."/>
            <person name="Ferrarezi J.A."/>
            <person name="Labate C.A."/>
        </authorList>
    </citation>
    <scope>NUCLEOTIDE SEQUENCE</scope>
    <source>
        <strain evidence="2">MF-1</strain>
    </source>
</reference>
<protein>
    <submittedName>
        <fullName evidence="2">Uncharacterized protein</fullName>
    </submittedName>
</protein>
<dbReference type="EMBL" id="AVOT02030741">
    <property type="protein sequence ID" value="MBW0524038.1"/>
    <property type="molecule type" value="Genomic_DNA"/>
</dbReference>
<keyword evidence="3" id="KW-1185">Reference proteome</keyword>
<evidence type="ECO:0000313" key="2">
    <source>
        <dbReference type="EMBL" id="MBW0524038.1"/>
    </source>
</evidence>
<evidence type="ECO:0000313" key="3">
    <source>
        <dbReference type="Proteomes" id="UP000765509"/>
    </source>
</evidence>
<comment type="caution">
    <text evidence="2">The sequence shown here is derived from an EMBL/GenBank/DDBJ whole genome shotgun (WGS) entry which is preliminary data.</text>
</comment>
<organism evidence="2 3">
    <name type="scientific">Austropuccinia psidii MF-1</name>
    <dbReference type="NCBI Taxonomy" id="1389203"/>
    <lineage>
        <taxon>Eukaryota</taxon>
        <taxon>Fungi</taxon>
        <taxon>Dikarya</taxon>
        <taxon>Basidiomycota</taxon>
        <taxon>Pucciniomycotina</taxon>
        <taxon>Pucciniomycetes</taxon>
        <taxon>Pucciniales</taxon>
        <taxon>Sphaerophragmiaceae</taxon>
        <taxon>Austropuccinia</taxon>
    </lineage>
</organism>
<evidence type="ECO:0000256" key="1">
    <source>
        <dbReference type="SAM" id="MobiDB-lite"/>
    </source>
</evidence>
<feature type="region of interest" description="Disordered" evidence="1">
    <location>
        <begin position="1"/>
        <end position="67"/>
    </location>
</feature>
<dbReference type="AlphaFoldDB" id="A0A9Q3ES87"/>
<proteinExistence type="predicted"/>
<accession>A0A9Q3ES87</accession>
<dbReference type="Proteomes" id="UP000765509">
    <property type="component" value="Unassembled WGS sequence"/>
</dbReference>